<dbReference type="Gramene" id="CDX76607">
    <property type="protein sequence ID" value="CDX76607"/>
    <property type="gene ID" value="GSBRNA2T00127061001"/>
</dbReference>
<organism evidence="1">
    <name type="scientific">Brassica napus</name>
    <name type="common">Rape</name>
    <dbReference type="NCBI Taxonomy" id="3708"/>
    <lineage>
        <taxon>Eukaryota</taxon>
        <taxon>Viridiplantae</taxon>
        <taxon>Streptophyta</taxon>
        <taxon>Embryophyta</taxon>
        <taxon>Tracheophyta</taxon>
        <taxon>Spermatophyta</taxon>
        <taxon>Magnoliopsida</taxon>
        <taxon>eudicotyledons</taxon>
        <taxon>Gunneridae</taxon>
        <taxon>Pentapetalae</taxon>
        <taxon>rosids</taxon>
        <taxon>malvids</taxon>
        <taxon>Brassicales</taxon>
        <taxon>Brassicaceae</taxon>
        <taxon>Brassiceae</taxon>
        <taxon>Brassica</taxon>
    </lineage>
</organism>
<reference evidence="1" key="1">
    <citation type="submission" date="2021-01" db="EMBL/GenBank/DDBJ databases">
        <authorList>
            <consortium name="Genoscope - CEA"/>
            <person name="William W."/>
        </authorList>
    </citation>
    <scope>NUCLEOTIDE SEQUENCE</scope>
</reference>
<accession>A0A816UQX7</accession>
<protein>
    <submittedName>
        <fullName evidence="1">(rape) hypothetical protein</fullName>
    </submittedName>
</protein>
<dbReference type="Proteomes" id="UP001295469">
    <property type="component" value="Chromosome C08"/>
</dbReference>
<gene>
    <name evidence="1" type="ORF">DARMORV10_C08P36950.1</name>
</gene>
<dbReference type="EMBL" id="HG994372">
    <property type="protein sequence ID" value="CAF2113538.1"/>
    <property type="molecule type" value="Genomic_DNA"/>
</dbReference>
<name>A0A816UQX7_BRANA</name>
<dbReference type="AlphaFoldDB" id="A0A816UQX7"/>
<sequence>MEARLKEDGQIFDLWEHVDANSVQTPPQEVYRCLEAEGFPIKYARVPIIDGVI</sequence>
<evidence type="ECO:0000313" key="1">
    <source>
        <dbReference type="EMBL" id="CAF2113538.1"/>
    </source>
</evidence>
<proteinExistence type="predicted"/>